<evidence type="ECO:0000256" key="5">
    <source>
        <dbReference type="ARBA" id="ARBA00023125"/>
    </source>
</evidence>
<dbReference type="PANTHER" id="PTHR33202:SF6">
    <property type="entry name" value="ZINC UPTAKE REGULATION PROTEIN"/>
    <property type="match status" value="1"/>
</dbReference>
<comment type="caution">
    <text evidence="7">The sequence shown here is derived from an EMBL/GenBank/DDBJ whole genome shotgun (WGS) entry which is preliminary data.</text>
</comment>
<keyword evidence="4" id="KW-0805">Transcription regulation</keyword>
<dbReference type="Pfam" id="PF01475">
    <property type="entry name" value="FUR"/>
    <property type="match status" value="1"/>
</dbReference>
<evidence type="ECO:0000256" key="4">
    <source>
        <dbReference type="ARBA" id="ARBA00023015"/>
    </source>
</evidence>
<dbReference type="InterPro" id="IPR036388">
    <property type="entry name" value="WH-like_DNA-bd_sf"/>
</dbReference>
<dbReference type="InterPro" id="IPR002481">
    <property type="entry name" value="FUR"/>
</dbReference>
<sequence>MPQADPSSSRTLTADHAALLCAERGVKFTPLRRLALEALLDCDNPLGAYELIRALQQRLGKRVDPPTAYRALEFLQQQGFVTRIETRNAFLPIAHTGAPAIRAFFLCNDCGATLEMDLSDLEAEFASRATRLGFQVGRRVVELQGRCASCQDTFADTPDSAARGEHL</sequence>
<gene>
    <name evidence="7" type="ORF">OU682_12550</name>
</gene>
<dbReference type="SUPFAM" id="SSF46785">
    <property type="entry name" value="Winged helix' DNA-binding domain"/>
    <property type="match status" value="1"/>
</dbReference>
<dbReference type="InterPro" id="IPR036390">
    <property type="entry name" value="WH_DNA-bd_sf"/>
</dbReference>
<proteinExistence type="inferred from homology"/>
<comment type="similarity">
    <text evidence="1">Belongs to the Fur family.</text>
</comment>
<dbReference type="EMBL" id="JAPTYD010000017">
    <property type="protein sequence ID" value="MCZ0962450.1"/>
    <property type="molecule type" value="Genomic_DNA"/>
</dbReference>
<keyword evidence="5" id="KW-0238">DNA-binding</keyword>
<dbReference type="Gene3D" id="1.10.10.10">
    <property type="entry name" value="Winged helix-like DNA-binding domain superfamily/Winged helix DNA-binding domain"/>
    <property type="match status" value="1"/>
</dbReference>
<keyword evidence="2" id="KW-0678">Repressor</keyword>
<evidence type="ECO:0000256" key="6">
    <source>
        <dbReference type="ARBA" id="ARBA00023163"/>
    </source>
</evidence>
<evidence type="ECO:0000256" key="1">
    <source>
        <dbReference type="ARBA" id="ARBA00007957"/>
    </source>
</evidence>
<keyword evidence="8" id="KW-1185">Reference proteome</keyword>
<organism evidence="7 8">
    <name type="scientific">Paracoccus benzoatiresistens</name>
    <dbReference type="NCBI Taxonomy" id="2997341"/>
    <lineage>
        <taxon>Bacteria</taxon>
        <taxon>Pseudomonadati</taxon>
        <taxon>Pseudomonadota</taxon>
        <taxon>Alphaproteobacteria</taxon>
        <taxon>Rhodobacterales</taxon>
        <taxon>Paracoccaceae</taxon>
        <taxon>Paracoccus</taxon>
    </lineage>
</organism>
<evidence type="ECO:0000313" key="8">
    <source>
        <dbReference type="Proteomes" id="UP001149822"/>
    </source>
</evidence>
<keyword evidence="6" id="KW-0804">Transcription</keyword>
<protein>
    <submittedName>
        <fullName evidence="7">Transcriptional repressor</fullName>
    </submittedName>
</protein>
<dbReference type="RefSeq" id="WP_268942476.1">
    <property type="nucleotide sequence ID" value="NZ_JAPTYD010000017.1"/>
</dbReference>
<dbReference type="Gene3D" id="3.30.1490.190">
    <property type="match status" value="1"/>
</dbReference>
<dbReference type="PANTHER" id="PTHR33202">
    <property type="entry name" value="ZINC UPTAKE REGULATION PROTEIN"/>
    <property type="match status" value="1"/>
</dbReference>
<dbReference type="Proteomes" id="UP001149822">
    <property type="component" value="Unassembled WGS sequence"/>
</dbReference>
<accession>A0ABT4J706</accession>
<evidence type="ECO:0000313" key="7">
    <source>
        <dbReference type="EMBL" id="MCZ0962450.1"/>
    </source>
</evidence>
<keyword evidence="3" id="KW-0862">Zinc</keyword>
<evidence type="ECO:0000256" key="3">
    <source>
        <dbReference type="ARBA" id="ARBA00022833"/>
    </source>
</evidence>
<reference evidence="7" key="1">
    <citation type="submission" date="2022-12" db="EMBL/GenBank/DDBJ databases">
        <title>Paracoccus sp. EF6 isolated from a lake water.</title>
        <authorList>
            <person name="Liu H."/>
        </authorList>
    </citation>
    <scope>NUCLEOTIDE SEQUENCE</scope>
    <source>
        <strain evidence="7">EF6</strain>
    </source>
</reference>
<evidence type="ECO:0000256" key="2">
    <source>
        <dbReference type="ARBA" id="ARBA00022491"/>
    </source>
</evidence>
<name>A0ABT4J706_9RHOB</name>
<dbReference type="InterPro" id="IPR043135">
    <property type="entry name" value="Fur_C"/>
</dbReference>